<feature type="compositionally biased region" description="Low complexity" evidence="6">
    <location>
        <begin position="460"/>
        <end position="487"/>
    </location>
</feature>
<evidence type="ECO:0000256" key="4">
    <source>
        <dbReference type="ARBA" id="ARBA00023242"/>
    </source>
</evidence>
<dbReference type="Proteomes" id="UP000006906">
    <property type="component" value="Chromosome 6"/>
</dbReference>
<dbReference type="Gramene" id="PNW81969">
    <property type="protein sequence ID" value="PNW81969"/>
    <property type="gene ID" value="CHLRE_06g268450v5"/>
</dbReference>
<feature type="compositionally biased region" description="Low complexity" evidence="6">
    <location>
        <begin position="122"/>
        <end position="133"/>
    </location>
</feature>
<dbReference type="GO" id="GO:0006355">
    <property type="term" value="P:regulation of DNA-templated transcription"/>
    <property type="evidence" value="ECO:0000318"/>
    <property type="project" value="GO_Central"/>
</dbReference>
<keyword evidence="3" id="KW-0677">Repeat</keyword>
<sequence length="674" mass="68701">MHYHLPYPTQTCRWGPLVEDMGYKARYRAYLSEQVVDGERPNTLLLAHIDVMKPHVASCEAVSNWQDRSASSHVTIVRTVYHPGEVNKVRELPSAPHVVVTHTDSKHLYVWNMDRQPDRRPAASGVAAAASAGKGKRGGDKGGGDKGGGDRGDAAPSVADLVLTGHEDEALFPLACSSAAACVASGGNDQLVLLWDLADTMTSLAAAAAPGKEDKDKEAADGGSSKGGKAPQLKARTRLQGHTATVGDVCFAPGSSQLLVSVADDGRLLLWDTRAGLAPAGCVEEAHGAGVNVMCVDWCPLDENLLVSGAEQGSIKVWDRRRTGQGAAGALFSFDAHTNNAEERDIIHVEWHPRNKDVFASGSVDRTVAIWDLSRGRPAPAAAPAAAAAAEPDAAAAAAGADKGKGTAEAEAGAAAAAPAAAAKEVAAGTAEAAAGEGGKEKDGDTEMADAGAGAGAGAEAGPAAEGVKEGAAAGSAGQAGEGSLAAGEKEQKEAEAKAAQGEKDQQQAAEPGQGTSVAGTGEDAGGKGKKEEEAAAAEPPKKKKKTDKDGTGAGGGGGDPADDDGLPAQLIFQHLGHRLGRVTDFQWHPDPNEPWTLISVSDNTGEEAADGTLQVWRISDLIYRPHEEAVQALEQHRQFILHGNTGAAGGPDAKAPSAAAGGGKGKDAKSEAA</sequence>
<keyword evidence="2 5" id="KW-0853">WD repeat</keyword>
<evidence type="ECO:0000313" key="7">
    <source>
        <dbReference type="EMBL" id="PNW81969.1"/>
    </source>
</evidence>
<name>A0A2K3DN52_CHLRE</name>
<dbReference type="InterPro" id="IPR015943">
    <property type="entry name" value="WD40/YVTN_repeat-like_dom_sf"/>
</dbReference>
<dbReference type="KEGG" id="cre:CHLRE_06g268450v5"/>
<dbReference type="GO" id="GO:0005634">
    <property type="term" value="C:nucleus"/>
    <property type="evidence" value="ECO:0000318"/>
    <property type="project" value="GO_Central"/>
</dbReference>
<feature type="compositionally biased region" description="Basic and acidic residues" evidence="6">
    <location>
        <begin position="211"/>
        <end position="220"/>
    </location>
</feature>
<evidence type="ECO:0000256" key="5">
    <source>
        <dbReference type="PROSITE-ProRule" id="PRU00221"/>
    </source>
</evidence>
<dbReference type="EMBL" id="CM008967">
    <property type="protein sequence ID" value="PNW81969.1"/>
    <property type="molecule type" value="Genomic_DNA"/>
</dbReference>
<feature type="region of interest" description="Disordered" evidence="6">
    <location>
        <begin position="432"/>
        <end position="567"/>
    </location>
</feature>
<dbReference type="GO" id="GO:0006338">
    <property type="term" value="P:chromatin remodeling"/>
    <property type="evidence" value="ECO:0000318"/>
    <property type="project" value="GO_Central"/>
</dbReference>
<feature type="repeat" description="WD" evidence="5">
    <location>
        <begin position="286"/>
        <end position="319"/>
    </location>
</feature>
<feature type="repeat" description="WD" evidence="5">
    <location>
        <begin position="339"/>
        <end position="381"/>
    </location>
</feature>
<feature type="compositionally biased region" description="Low complexity" evidence="6">
    <location>
        <begin position="651"/>
        <end position="660"/>
    </location>
</feature>
<feature type="region of interest" description="Disordered" evidence="6">
    <location>
        <begin position="645"/>
        <end position="674"/>
    </location>
</feature>
<dbReference type="Gene3D" id="2.130.10.10">
    <property type="entry name" value="YVTN repeat-like/Quinoprotein amine dehydrogenase"/>
    <property type="match status" value="2"/>
</dbReference>
<feature type="region of interest" description="Disordered" evidence="6">
    <location>
        <begin position="120"/>
        <end position="153"/>
    </location>
</feature>
<gene>
    <name evidence="7" type="ORF">CHLRE_06g268450v5</name>
</gene>
<dbReference type="PROSITE" id="PS50294">
    <property type="entry name" value="WD_REPEATS_REGION"/>
    <property type="match status" value="1"/>
</dbReference>
<dbReference type="OrthoDB" id="427795at2759"/>
<dbReference type="SMART" id="SM00320">
    <property type="entry name" value="WD40"/>
    <property type="match status" value="6"/>
</dbReference>
<feature type="compositionally biased region" description="Basic and acidic residues" evidence="6">
    <location>
        <begin position="137"/>
        <end position="153"/>
    </location>
</feature>
<dbReference type="Pfam" id="PF00400">
    <property type="entry name" value="WD40"/>
    <property type="match status" value="3"/>
</dbReference>
<feature type="compositionally biased region" description="Basic and acidic residues" evidence="6">
    <location>
        <begin position="525"/>
        <end position="534"/>
    </location>
</feature>
<dbReference type="InterPro" id="IPR019775">
    <property type="entry name" value="WD40_repeat_CS"/>
</dbReference>
<dbReference type="PRINTS" id="PR00320">
    <property type="entry name" value="GPROTEINBRPT"/>
</dbReference>
<feature type="compositionally biased region" description="Basic and acidic residues" evidence="6">
    <location>
        <begin position="488"/>
        <end position="506"/>
    </location>
</feature>
<proteinExistence type="predicted"/>
<evidence type="ECO:0000256" key="2">
    <source>
        <dbReference type="ARBA" id="ARBA00022574"/>
    </source>
</evidence>
<dbReference type="AlphaFoldDB" id="A0A2K3DN52"/>
<dbReference type="PROSITE" id="PS00678">
    <property type="entry name" value="WD_REPEATS_1"/>
    <property type="match status" value="1"/>
</dbReference>
<dbReference type="GeneID" id="5721891"/>
<feature type="compositionally biased region" description="Basic and acidic residues" evidence="6">
    <location>
        <begin position="665"/>
        <end position="674"/>
    </location>
</feature>
<feature type="repeat" description="WD" evidence="5">
    <location>
        <begin position="239"/>
        <end position="276"/>
    </location>
</feature>
<organism evidence="7 8">
    <name type="scientific">Chlamydomonas reinhardtii</name>
    <name type="common">Chlamydomonas smithii</name>
    <dbReference type="NCBI Taxonomy" id="3055"/>
    <lineage>
        <taxon>Eukaryota</taxon>
        <taxon>Viridiplantae</taxon>
        <taxon>Chlorophyta</taxon>
        <taxon>core chlorophytes</taxon>
        <taxon>Chlorophyceae</taxon>
        <taxon>CS clade</taxon>
        <taxon>Chlamydomonadales</taxon>
        <taxon>Chlamydomonadaceae</taxon>
        <taxon>Chlamydomonas</taxon>
    </lineage>
</organism>
<evidence type="ECO:0000256" key="6">
    <source>
        <dbReference type="SAM" id="MobiDB-lite"/>
    </source>
</evidence>
<dbReference type="GO" id="GO:0042393">
    <property type="term" value="F:histone binding"/>
    <property type="evidence" value="ECO:0000318"/>
    <property type="project" value="GO_Central"/>
</dbReference>
<evidence type="ECO:0000313" key="8">
    <source>
        <dbReference type="Proteomes" id="UP000006906"/>
    </source>
</evidence>
<feature type="region of interest" description="Disordered" evidence="6">
    <location>
        <begin position="206"/>
        <end position="233"/>
    </location>
</feature>
<keyword evidence="4" id="KW-0539">Nucleus</keyword>
<dbReference type="FunCoup" id="A0A2K3DN52">
    <property type="interactions" value="693"/>
</dbReference>
<comment type="subcellular location">
    <subcellularLocation>
        <location evidence="1">Nucleus</location>
    </subcellularLocation>
</comment>
<dbReference type="InterPro" id="IPR001680">
    <property type="entry name" value="WD40_rpt"/>
</dbReference>
<evidence type="ECO:0000256" key="1">
    <source>
        <dbReference type="ARBA" id="ARBA00004123"/>
    </source>
</evidence>
<reference evidence="7 8" key="1">
    <citation type="journal article" date="2007" name="Science">
        <title>The Chlamydomonas genome reveals the evolution of key animal and plant functions.</title>
        <authorList>
            <person name="Merchant S.S."/>
            <person name="Prochnik S.E."/>
            <person name="Vallon O."/>
            <person name="Harris E.H."/>
            <person name="Karpowicz S.J."/>
            <person name="Witman G.B."/>
            <person name="Terry A."/>
            <person name="Salamov A."/>
            <person name="Fritz-Laylin L.K."/>
            <person name="Marechal-Drouard L."/>
            <person name="Marshall W.F."/>
            <person name="Qu L.H."/>
            <person name="Nelson D.R."/>
            <person name="Sanderfoot A.A."/>
            <person name="Spalding M.H."/>
            <person name="Kapitonov V.V."/>
            <person name="Ren Q."/>
            <person name="Ferris P."/>
            <person name="Lindquist E."/>
            <person name="Shapiro H."/>
            <person name="Lucas S.M."/>
            <person name="Grimwood J."/>
            <person name="Schmutz J."/>
            <person name="Cardol P."/>
            <person name="Cerutti H."/>
            <person name="Chanfreau G."/>
            <person name="Chen C.L."/>
            <person name="Cognat V."/>
            <person name="Croft M.T."/>
            <person name="Dent R."/>
            <person name="Dutcher S."/>
            <person name="Fernandez E."/>
            <person name="Fukuzawa H."/>
            <person name="Gonzalez-Ballester D."/>
            <person name="Gonzalez-Halphen D."/>
            <person name="Hallmann A."/>
            <person name="Hanikenne M."/>
            <person name="Hippler M."/>
            <person name="Inwood W."/>
            <person name="Jabbari K."/>
            <person name="Kalanon M."/>
            <person name="Kuras R."/>
            <person name="Lefebvre P.A."/>
            <person name="Lemaire S.D."/>
            <person name="Lobanov A.V."/>
            <person name="Lohr M."/>
            <person name="Manuell A."/>
            <person name="Meier I."/>
            <person name="Mets L."/>
            <person name="Mittag M."/>
            <person name="Mittelmeier T."/>
            <person name="Moroney J.V."/>
            <person name="Moseley J."/>
            <person name="Napoli C."/>
            <person name="Nedelcu A.M."/>
            <person name="Niyogi K."/>
            <person name="Novoselov S.V."/>
            <person name="Paulsen I.T."/>
            <person name="Pazour G."/>
            <person name="Purton S."/>
            <person name="Ral J.P."/>
            <person name="Riano-Pachon D.M."/>
            <person name="Riekhof W."/>
            <person name="Rymarquis L."/>
            <person name="Schroda M."/>
            <person name="Stern D."/>
            <person name="Umen J."/>
            <person name="Willows R."/>
            <person name="Wilson N."/>
            <person name="Zimmer S.L."/>
            <person name="Allmer J."/>
            <person name="Balk J."/>
            <person name="Bisova K."/>
            <person name="Chen C.J."/>
            <person name="Elias M."/>
            <person name="Gendler K."/>
            <person name="Hauser C."/>
            <person name="Lamb M.R."/>
            <person name="Ledford H."/>
            <person name="Long J.C."/>
            <person name="Minagawa J."/>
            <person name="Page M.D."/>
            <person name="Pan J."/>
            <person name="Pootakham W."/>
            <person name="Roje S."/>
            <person name="Rose A."/>
            <person name="Stahlberg E."/>
            <person name="Terauchi A.M."/>
            <person name="Yang P."/>
            <person name="Ball S."/>
            <person name="Bowler C."/>
            <person name="Dieckmann C.L."/>
            <person name="Gladyshev V.N."/>
            <person name="Green P."/>
            <person name="Jorgensen R."/>
            <person name="Mayfield S."/>
            <person name="Mueller-Roeber B."/>
            <person name="Rajamani S."/>
            <person name="Sayre R.T."/>
            <person name="Brokstein P."/>
            <person name="Dubchak I."/>
            <person name="Goodstein D."/>
            <person name="Hornick L."/>
            <person name="Huang Y.W."/>
            <person name="Jhaveri J."/>
            <person name="Luo Y."/>
            <person name="Martinez D."/>
            <person name="Ngau W.C."/>
            <person name="Otillar B."/>
            <person name="Poliakov A."/>
            <person name="Porter A."/>
            <person name="Szajkowski L."/>
            <person name="Werner G."/>
            <person name="Zhou K."/>
            <person name="Grigoriev I.V."/>
            <person name="Rokhsar D.S."/>
            <person name="Grossman A.R."/>
        </authorList>
    </citation>
    <scope>NUCLEOTIDE SEQUENCE [LARGE SCALE GENOMIC DNA]</scope>
    <source>
        <strain evidence="8">CC-503</strain>
    </source>
</reference>
<keyword evidence="8" id="KW-1185">Reference proteome</keyword>
<protein>
    <submittedName>
        <fullName evidence="7">Uncharacterized protein</fullName>
    </submittedName>
</protein>
<dbReference type="InterPro" id="IPR036322">
    <property type="entry name" value="WD40_repeat_dom_sf"/>
</dbReference>
<dbReference type="RefSeq" id="XP_042923597.1">
    <property type="nucleotide sequence ID" value="XM_043062891.1"/>
</dbReference>
<accession>A0A2K3DN52</accession>
<dbReference type="PROSITE" id="PS50082">
    <property type="entry name" value="WD_REPEATS_2"/>
    <property type="match status" value="3"/>
</dbReference>
<dbReference type="InterPro" id="IPR020472">
    <property type="entry name" value="WD40_PAC1"/>
</dbReference>
<dbReference type="InParanoid" id="A0A2K3DN52"/>
<dbReference type="STRING" id="3055.A0A2K3DN52"/>
<dbReference type="SUPFAM" id="SSF50978">
    <property type="entry name" value="WD40 repeat-like"/>
    <property type="match status" value="1"/>
</dbReference>
<dbReference type="PANTHER" id="PTHR22850">
    <property type="entry name" value="WD40 REPEAT FAMILY"/>
    <property type="match status" value="1"/>
</dbReference>
<evidence type="ECO:0000256" key="3">
    <source>
        <dbReference type="ARBA" id="ARBA00022737"/>
    </source>
</evidence>
<dbReference type="InterPro" id="IPR050459">
    <property type="entry name" value="WD_repeat_RBAP46/RBAP48/MSI1"/>
</dbReference>